<feature type="region of interest" description="Disordered" evidence="1">
    <location>
        <begin position="75"/>
        <end position="98"/>
    </location>
</feature>
<evidence type="ECO:0000313" key="3">
    <source>
        <dbReference type="Proteomes" id="UP000001422"/>
    </source>
</evidence>
<proteinExistence type="predicted"/>
<evidence type="ECO:0000256" key="1">
    <source>
        <dbReference type="SAM" id="MobiDB-lite"/>
    </source>
</evidence>
<dbReference type="AlphaFoldDB" id="Q7U3M7"/>
<sequence>MITTTTRLRLQNICDRIAQGELVSLTERVYLQKFAERDRSVLSWLNRAQRKQQQGAVTGLDKLLIDMDLGSCDPGDTHRRGDDLGEWFGNADPWLRRD</sequence>
<evidence type="ECO:0000313" key="2">
    <source>
        <dbReference type="EMBL" id="CAE08919.1"/>
    </source>
</evidence>
<dbReference type="RefSeq" id="WP_011129257.1">
    <property type="nucleotide sequence ID" value="NC_005070.1"/>
</dbReference>
<name>Q7U3M7_PARMW</name>
<dbReference type="HOGENOM" id="CLU_177099_0_0_3"/>
<protein>
    <submittedName>
        <fullName evidence="2">Uncharacterized protein</fullName>
    </submittedName>
</protein>
<organism evidence="2 3">
    <name type="scientific">Parasynechococcus marenigrum (strain WH8102)</name>
    <dbReference type="NCBI Taxonomy" id="84588"/>
    <lineage>
        <taxon>Bacteria</taxon>
        <taxon>Bacillati</taxon>
        <taxon>Cyanobacteriota</taxon>
        <taxon>Cyanophyceae</taxon>
        <taxon>Synechococcales</taxon>
        <taxon>Prochlorococcaceae</taxon>
        <taxon>Parasynechococcus</taxon>
        <taxon>Parasynechococcus marenigrum</taxon>
    </lineage>
</organism>
<accession>Q7U3M7</accession>
<gene>
    <name evidence="2" type="ordered locus">SYNW2404</name>
</gene>
<dbReference type="KEGG" id="syw:SYNW2404"/>
<reference evidence="2 3" key="1">
    <citation type="journal article" date="2003" name="Nature">
        <title>The genome of a motile marine Synechococcus.</title>
        <authorList>
            <person name="Palenik B."/>
            <person name="Brahamsha B."/>
            <person name="Larimer F."/>
            <person name="Land M."/>
            <person name="Hauser L."/>
            <person name="Chain P."/>
            <person name="Lamerdin J."/>
            <person name="Regala W."/>
            <person name="Allen E.A."/>
            <person name="McCarren J."/>
            <person name="Paulsen I."/>
            <person name="Dufresne A."/>
            <person name="Partensky F."/>
            <person name="Webb E."/>
            <person name="Waterbury J."/>
        </authorList>
    </citation>
    <scope>NUCLEOTIDE SEQUENCE [LARGE SCALE GENOMIC DNA]</scope>
    <source>
        <strain evidence="2 3">WH8102</strain>
    </source>
</reference>
<dbReference type="eggNOG" id="ENOG5030PSM">
    <property type="taxonomic scope" value="Bacteria"/>
</dbReference>
<dbReference type="Proteomes" id="UP000001422">
    <property type="component" value="Chromosome"/>
</dbReference>
<keyword evidence="3" id="KW-1185">Reference proteome</keyword>
<dbReference type="EMBL" id="BX569695">
    <property type="protein sequence ID" value="CAE08919.1"/>
    <property type="molecule type" value="Genomic_DNA"/>
</dbReference>